<evidence type="ECO:0000256" key="1">
    <source>
        <dbReference type="SAM" id="SignalP"/>
    </source>
</evidence>
<name>A0A7X9RXP7_9BACT</name>
<accession>A0A7X9RXP7</accession>
<evidence type="ECO:0000313" key="2">
    <source>
        <dbReference type="EMBL" id="NME70579.1"/>
    </source>
</evidence>
<dbReference type="Proteomes" id="UP000576082">
    <property type="component" value="Unassembled WGS sequence"/>
</dbReference>
<keyword evidence="3" id="KW-1185">Reference proteome</keyword>
<comment type="caution">
    <text evidence="2">The sequence shown here is derived from an EMBL/GenBank/DDBJ whole genome shotgun (WGS) entry which is preliminary data.</text>
</comment>
<keyword evidence="1" id="KW-0732">Signal</keyword>
<sequence>MKKIILFISTIISLSIISNAQEVYKDWVVKPTPPGGVYVITTENWNFNSEETVACKLSYIRSQGDFVAVSFEAKYWNPIKEEWNNVLWKDPKGKPSVFLDDTGLYFSPLDDRKALVMYDIDKGQRIEKVIGKLSSEDKVTLYFNVDGEVIAIDQSCKGFIAAYLKMTEKSILAK</sequence>
<reference evidence="2 3" key="1">
    <citation type="submission" date="2020-04" db="EMBL/GenBank/DDBJ databases">
        <title>Flammeovirga sp. SR4, a novel species isolated from seawater.</title>
        <authorList>
            <person name="Wang X."/>
        </authorList>
    </citation>
    <scope>NUCLEOTIDE SEQUENCE [LARGE SCALE GENOMIC DNA]</scope>
    <source>
        <strain evidence="2 3">ATCC 23126</strain>
    </source>
</reference>
<dbReference type="EMBL" id="JABANE010000067">
    <property type="protein sequence ID" value="NME70579.1"/>
    <property type="molecule type" value="Genomic_DNA"/>
</dbReference>
<gene>
    <name evidence="2" type="ORF">HHU12_21565</name>
</gene>
<dbReference type="RefSeq" id="WP_169658812.1">
    <property type="nucleotide sequence ID" value="NZ_JABANE010000067.1"/>
</dbReference>
<protein>
    <submittedName>
        <fullName evidence="2">Uncharacterized protein</fullName>
    </submittedName>
</protein>
<feature type="chain" id="PRO_5031072562" evidence="1">
    <location>
        <begin position="21"/>
        <end position="174"/>
    </location>
</feature>
<evidence type="ECO:0000313" key="3">
    <source>
        <dbReference type="Proteomes" id="UP000576082"/>
    </source>
</evidence>
<dbReference type="AlphaFoldDB" id="A0A7X9RXP7"/>
<organism evidence="2 3">
    <name type="scientific">Flammeovirga aprica JL-4</name>
    <dbReference type="NCBI Taxonomy" id="694437"/>
    <lineage>
        <taxon>Bacteria</taxon>
        <taxon>Pseudomonadati</taxon>
        <taxon>Bacteroidota</taxon>
        <taxon>Cytophagia</taxon>
        <taxon>Cytophagales</taxon>
        <taxon>Flammeovirgaceae</taxon>
        <taxon>Flammeovirga</taxon>
    </lineage>
</organism>
<proteinExistence type="predicted"/>
<feature type="signal peptide" evidence="1">
    <location>
        <begin position="1"/>
        <end position="20"/>
    </location>
</feature>